<dbReference type="EMBL" id="JAPFFJ010000003">
    <property type="protein sequence ID" value="KAJ6431301.1"/>
    <property type="molecule type" value="Genomic_DNA"/>
</dbReference>
<accession>A0AAD6KX53</accession>
<dbReference type="AlphaFoldDB" id="A0AAD6KX53"/>
<dbReference type="Proteomes" id="UP001162972">
    <property type="component" value="Chromosome 10"/>
</dbReference>
<evidence type="ECO:0000313" key="2">
    <source>
        <dbReference type="Proteomes" id="UP001162972"/>
    </source>
</evidence>
<gene>
    <name evidence="1" type="ORF">OIU84_018733</name>
</gene>
<sequence>MLLSMAVRFTFANPTPSETFFLSLENHNCTYDSKLNVYSSLAKKLQPANKASKRFTNTLESKLHDLNFPEAPRLSKLAPVASLLIAIAISFFPSRNVS</sequence>
<reference evidence="1 2" key="1">
    <citation type="journal article" date="2023" name="Int. J. Mol. Sci.">
        <title>De Novo Assembly and Annotation of 11 Diverse Shrub Willow (Salix) Genomes Reveals Novel Gene Organization in Sex-Linked Regions.</title>
        <authorList>
            <person name="Hyden B."/>
            <person name="Feng K."/>
            <person name="Yates T.B."/>
            <person name="Jawdy S."/>
            <person name="Cereghino C."/>
            <person name="Smart L.B."/>
            <person name="Muchero W."/>
        </authorList>
    </citation>
    <scope>NUCLEOTIDE SEQUENCE [LARGE SCALE GENOMIC DNA]</scope>
    <source>
        <tissue evidence="1">Shoot tip</tissue>
    </source>
</reference>
<proteinExistence type="predicted"/>
<protein>
    <submittedName>
        <fullName evidence="1">Uncharacterized protein</fullName>
    </submittedName>
</protein>
<keyword evidence="2" id="KW-1185">Reference proteome</keyword>
<organism evidence="1 2">
    <name type="scientific">Salix udensis</name>
    <dbReference type="NCBI Taxonomy" id="889485"/>
    <lineage>
        <taxon>Eukaryota</taxon>
        <taxon>Viridiplantae</taxon>
        <taxon>Streptophyta</taxon>
        <taxon>Embryophyta</taxon>
        <taxon>Tracheophyta</taxon>
        <taxon>Spermatophyta</taxon>
        <taxon>Magnoliopsida</taxon>
        <taxon>eudicotyledons</taxon>
        <taxon>Gunneridae</taxon>
        <taxon>Pentapetalae</taxon>
        <taxon>rosids</taxon>
        <taxon>fabids</taxon>
        <taxon>Malpighiales</taxon>
        <taxon>Salicaceae</taxon>
        <taxon>Saliceae</taxon>
        <taxon>Salix</taxon>
    </lineage>
</organism>
<name>A0AAD6KX53_9ROSI</name>
<evidence type="ECO:0000313" key="1">
    <source>
        <dbReference type="EMBL" id="KAJ6431301.1"/>
    </source>
</evidence>
<comment type="caution">
    <text evidence="1">The sequence shown here is derived from an EMBL/GenBank/DDBJ whole genome shotgun (WGS) entry which is preliminary data.</text>
</comment>